<evidence type="ECO:0000313" key="1">
    <source>
        <dbReference type="EMBL" id="QFZ28674.1"/>
    </source>
</evidence>
<keyword evidence="2" id="KW-1185">Reference proteome</keyword>
<organism evidence="1 2">
    <name type="scientific">Clavispora lusitaniae</name>
    <name type="common">Candida lusitaniae</name>
    <dbReference type="NCBI Taxonomy" id="36911"/>
    <lineage>
        <taxon>Eukaryota</taxon>
        <taxon>Fungi</taxon>
        <taxon>Dikarya</taxon>
        <taxon>Ascomycota</taxon>
        <taxon>Saccharomycotina</taxon>
        <taxon>Pichiomycetes</taxon>
        <taxon>Metschnikowiaceae</taxon>
        <taxon>Clavispora</taxon>
    </lineage>
</organism>
<evidence type="ECO:0000313" key="2">
    <source>
        <dbReference type="Proteomes" id="UP000326582"/>
    </source>
</evidence>
<protein>
    <submittedName>
        <fullName evidence="1">Uncharacterized protein</fullName>
    </submittedName>
</protein>
<proteinExistence type="predicted"/>
<sequence>MRVINTALNLILLAGTTLLLIFLVLSGSTNHFPFNRFYWVRGDTSNIPGAPDESAWTFWGVCDYHDFGNCTSGPAYPISPVDNFHTKTNVPQKFRSNRDPLFYLSRFSFAFILIALALTALAFIIDLLGFCFIFIDKIVIGLVMFGLFFMSGAAAFQTAATVMAKNAFSNGHLKSHIGVKSMAILWAAEACMLIIFFNTCAANIANSYRKHIERVKAAQTPQEDYYAPAETQQEDGLPIADESSFTRSTPLEKEDNPSGGIRFFRIKRNQKPSDEESV</sequence>
<accession>A0ACD0WMU3</accession>
<dbReference type="EMBL" id="CP038487">
    <property type="protein sequence ID" value="QFZ28674.1"/>
    <property type="molecule type" value="Genomic_DNA"/>
</dbReference>
<name>A0ACD0WMU3_CLALS</name>
<gene>
    <name evidence="1" type="ORF">EJF14_40720</name>
</gene>
<reference evidence="2" key="1">
    <citation type="journal article" date="2019" name="MBio">
        <title>Comparative genomics for the elucidation of multidrug resistance (MDR) in Candida lusitaniae.</title>
        <authorList>
            <person name="Kannan A."/>
            <person name="Asner S.A."/>
            <person name="Trachsel E."/>
            <person name="Kelly S."/>
            <person name="Parker J."/>
            <person name="Sanglard D."/>
        </authorList>
    </citation>
    <scope>NUCLEOTIDE SEQUENCE [LARGE SCALE GENOMIC DNA]</scope>
    <source>
        <strain evidence="2">P1</strain>
    </source>
</reference>
<dbReference type="Proteomes" id="UP000326582">
    <property type="component" value="Chromosome 4"/>
</dbReference>